<evidence type="ECO:0000256" key="1">
    <source>
        <dbReference type="ARBA" id="ARBA00004141"/>
    </source>
</evidence>
<organism evidence="6 7">
    <name type="scientific">Bacteroides stercorirosoris</name>
    <dbReference type="NCBI Taxonomy" id="871324"/>
    <lineage>
        <taxon>Bacteria</taxon>
        <taxon>Pseudomonadati</taxon>
        <taxon>Bacteroidota</taxon>
        <taxon>Bacteroidia</taxon>
        <taxon>Bacteroidales</taxon>
        <taxon>Bacteroidaceae</taxon>
        <taxon>Bacteroides</taxon>
    </lineage>
</organism>
<dbReference type="Pfam" id="PF05105">
    <property type="entry name" value="Phage_holin_4_1"/>
    <property type="match status" value="1"/>
</dbReference>
<dbReference type="AlphaFoldDB" id="A0A1M6EPT6"/>
<evidence type="ECO:0000313" key="7">
    <source>
        <dbReference type="Proteomes" id="UP000184192"/>
    </source>
</evidence>
<evidence type="ECO:0000256" key="4">
    <source>
        <dbReference type="ARBA" id="ARBA00023136"/>
    </source>
</evidence>
<dbReference type="EMBL" id="FQZN01000010">
    <property type="protein sequence ID" value="SHI87557.1"/>
    <property type="molecule type" value="Genomic_DNA"/>
</dbReference>
<evidence type="ECO:0000313" key="6">
    <source>
        <dbReference type="EMBL" id="SHI87557.1"/>
    </source>
</evidence>
<dbReference type="InterPro" id="IPR006480">
    <property type="entry name" value="Phage_holin_4_1"/>
</dbReference>
<feature type="transmembrane region" description="Helical" evidence="5">
    <location>
        <begin position="90"/>
        <end position="107"/>
    </location>
</feature>
<keyword evidence="3 5" id="KW-1133">Transmembrane helix</keyword>
<protein>
    <submittedName>
        <fullName evidence="6">Bacteriophage holin family protein</fullName>
    </submittedName>
</protein>
<feature type="transmembrane region" description="Helical" evidence="5">
    <location>
        <begin position="29"/>
        <end position="48"/>
    </location>
</feature>
<dbReference type="Proteomes" id="UP000184192">
    <property type="component" value="Unassembled WGS sequence"/>
</dbReference>
<sequence length="152" mass="17267">MYYLKNLLIGLATSVAAYLNPISGDIKSLIALFAVNFLFGLLAGLLVHNESFSFKKAFRCILEAMAFFVMVCAIYYIGEQKGNPEGSLQCVSFVTYSVFYFYGVNILRNWKQLCTKGSATYKCVSFIYYVVSVEFIKNVPFLNDYQKIKINQ</sequence>
<keyword evidence="4 5" id="KW-0472">Membrane</keyword>
<gene>
    <name evidence="6" type="ORF">SAMN05444350_1107</name>
</gene>
<dbReference type="eggNOG" id="ENOG5031IFJ">
    <property type="taxonomic scope" value="Bacteria"/>
</dbReference>
<evidence type="ECO:0000256" key="2">
    <source>
        <dbReference type="ARBA" id="ARBA00022692"/>
    </source>
</evidence>
<dbReference type="RefSeq" id="WP_073313441.1">
    <property type="nucleotide sequence ID" value="NZ_FQZN01000010.1"/>
</dbReference>
<dbReference type="GO" id="GO:0016020">
    <property type="term" value="C:membrane"/>
    <property type="evidence" value="ECO:0007669"/>
    <property type="project" value="UniProtKB-SubCell"/>
</dbReference>
<name>A0A1M6EPT6_9BACE</name>
<evidence type="ECO:0000256" key="5">
    <source>
        <dbReference type="SAM" id="Phobius"/>
    </source>
</evidence>
<reference evidence="7" key="1">
    <citation type="submission" date="2016-11" db="EMBL/GenBank/DDBJ databases">
        <authorList>
            <person name="Varghese N."/>
            <person name="Submissions S."/>
        </authorList>
    </citation>
    <scope>NUCLEOTIDE SEQUENCE [LARGE SCALE GENOMIC DNA]</scope>
    <source>
        <strain evidence="7">DSM 26884</strain>
    </source>
</reference>
<evidence type="ECO:0000256" key="3">
    <source>
        <dbReference type="ARBA" id="ARBA00022989"/>
    </source>
</evidence>
<dbReference type="GeneID" id="92711972"/>
<feature type="transmembrane region" description="Helical" evidence="5">
    <location>
        <begin position="60"/>
        <end position="78"/>
    </location>
</feature>
<keyword evidence="2 5" id="KW-0812">Transmembrane</keyword>
<proteinExistence type="predicted"/>
<comment type="subcellular location">
    <subcellularLocation>
        <location evidence="1">Membrane</location>
        <topology evidence="1">Multi-pass membrane protein</topology>
    </subcellularLocation>
</comment>
<keyword evidence="7" id="KW-1185">Reference proteome</keyword>
<accession>A0A1M6EPT6</accession>